<accession>G7Q948</accession>
<dbReference type="OrthoDB" id="9811006at2"/>
<dbReference type="eggNOG" id="COG2353">
    <property type="taxonomic scope" value="Bacteria"/>
</dbReference>
<feature type="domain" description="Lipid/polyisoprenoid-binding YceI-like" evidence="2">
    <location>
        <begin position="47"/>
        <end position="215"/>
    </location>
</feature>
<dbReference type="SMART" id="SM00867">
    <property type="entry name" value="YceI"/>
    <property type="match status" value="1"/>
</dbReference>
<evidence type="ECO:0000256" key="1">
    <source>
        <dbReference type="SAM" id="SignalP"/>
    </source>
</evidence>
<dbReference type="Pfam" id="PF04264">
    <property type="entry name" value="YceI"/>
    <property type="match status" value="1"/>
</dbReference>
<dbReference type="SUPFAM" id="SSF101874">
    <property type="entry name" value="YceI-like"/>
    <property type="match status" value="1"/>
</dbReference>
<feature type="signal peptide" evidence="1">
    <location>
        <begin position="1"/>
        <end position="25"/>
    </location>
</feature>
<dbReference type="EMBL" id="CM001368">
    <property type="protein sequence ID" value="EHJ47770.1"/>
    <property type="molecule type" value="Genomic_DNA"/>
</dbReference>
<dbReference type="PANTHER" id="PTHR34406">
    <property type="entry name" value="PROTEIN YCEI"/>
    <property type="match status" value="1"/>
</dbReference>
<reference evidence="4" key="1">
    <citation type="journal article" date="2015" name="Genome Announc.">
        <title>High-Quality Draft Genome Sequence of Desulfovibrio carbinoliphilus FW-101-2B, an Organic Acid-Oxidizing Sulfate-Reducing Bacterium Isolated from Uranium(VI)-Contaminated Groundwater.</title>
        <authorList>
            <person name="Ramsay B.D."/>
            <person name="Hwang C."/>
            <person name="Woo H.L."/>
            <person name="Carroll S.L."/>
            <person name="Lucas S."/>
            <person name="Han J."/>
            <person name="Lapidus A.L."/>
            <person name="Cheng J.F."/>
            <person name="Goodwin L.A."/>
            <person name="Pitluck S."/>
            <person name="Peters L."/>
            <person name="Chertkov O."/>
            <person name="Held B."/>
            <person name="Detter J.C."/>
            <person name="Han C.S."/>
            <person name="Tapia R."/>
            <person name="Land M.L."/>
            <person name="Hauser L.J."/>
            <person name="Kyrpides N.C."/>
            <person name="Ivanova N.N."/>
            <person name="Mikhailova N."/>
            <person name="Pagani I."/>
            <person name="Woyke T."/>
            <person name="Arkin A.P."/>
            <person name="Dehal P."/>
            <person name="Chivian D."/>
            <person name="Criddle C.S."/>
            <person name="Wu W."/>
            <person name="Chakraborty R."/>
            <person name="Hazen T.C."/>
            <person name="Fields M.W."/>
        </authorList>
    </citation>
    <scope>NUCLEOTIDE SEQUENCE [LARGE SCALE GENOMIC DNA]</scope>
    <source>
        <strain evidence="4">FW-101-2B</strain>
    </source>
</reference>
<evidence type="ECO:0000313" key="3">
    <source>
        <dbReference type="EMBL" id="EHJ47770.1"/>
    </source>
</evidence>
<proteinExistence type="predicted"/>
<evidence type="ECO:0000313" key="4">
    <source>
        <dbReference type="Proteomes" id="UP000004662"/>
    </source>
</evidence>
<dbReference type="HOGENOM" id="CLU_071003_3_2_7"/>
<dbReference type="Gene3D" id="2.40.128.110">
    <property type="entry name" value="Lipid/polyisoprenoid-binding, YceI-like"/>
    <property type="match status" value="1"/>
</dbReference>
<name>G7Q948_9BACT</name>
<protein>
    <submittedName>
        <fullName evidence="3">YceI family protein</fullName>
    </submittedName>
</protein>
<dbReference type="PANTHER" id="PTHR34406:SF1">
    <property type="entry name" value="PROTEIN YCEI"/>
    <property type="match status" value="1"/>
</dbReference>
<dbReference type="AlphaFoldDB" id="G7Q948"/>
<keyword evidence="4" id="KW-1185">Reference proteome</keyword>
<dbReference type="InterPro" id="IPR007372">
    <property type="entry name" value="Lipid/polyisoprenoid-bd_YceI"/>
</dbReference>
<feature type="chain" id="PRO_5003503317" evidence="1">
    <location>
        <begin position="26"/>
        <end position="229"/>
    </location>
</feature>
<keyword evidence="1" id="KW-0732">Signal</keyword>
<evidence type="ECO:0000259" key="2">
    <source>
        <dbReference type="SMART" id="SM00867"/>
    </source>
</evidence>
<sequence>MKTVLPALLILAALGLAPCPAPAQAADPQPGADAAKAAAPPAPVVDGVTLDTPHLSTTFWIRHILAPVAGRFDQAAGTIDLPAKSPDKGHVRFTVKTESVDTGVAARDTHLRTAEFLDTAVYPEMTFVSDRIVAGPKGVYNVTGKLTIKDVTRTVTIPVRALGTKPSPMTPCVDVSGYEASLSLNRLEYHVGTGKYFKMGVVGDTVDIRLAGETLGQRPNCVPPPHPQQ</sequence>
<dbReference type="InterPro" id="IPR036761">
    <property type="entry name" value="TTHA0802/YceI-like_sf"/>
</dbReference>
<dbReference type="Proteomes" id="UP000004662">
    <property type="component" value="Chromosome"/>
</dbReference>
<dbReference type="RefSeq" id="WP_009181163.1">
    <property type="nucleotide sequence ID" value="NZ_CM001368.1"/>
</dbReference>
<organism evidence="3 4">
    <name type="scientific">Solidesulfovibrio carbinoliphilus subsp. oakridgensis</name>
    <dbReference type="NCBI Taxonomy" id="694327"/>
    <lineage>
        <taxon>Bacteria</taxon>
        <taxon>Pseudomonadati</taxon>
        <taxon>Thermodesulfobacteriota</taxon>
        <taxon>Desulfovibrionia</taxon>
        <taxon>Desulfovibrionales</taxon>
        <taxon>Desulfovibrionaceae</taxon>
        <taxon>Solidesulfovibrio</taxon>
    </lineage>
</organism>
<dbReference type="STRING" id="694327.DFW101_1763"/>
<gene>
    <name evidence="3" type="ORF">DFW101_1763</name>
</gene>